<dbReference type="GO" id="GO:0003700">
    <property type="term" value="F:DNA-binding transcription factor activity"/>
    <property type="evidence" value="ECO:0007669"/>
    <property type="project" value="InterPro"/>
</dbReference>
<dbReference type="AlphaFoldDB" id="A0A0A1SV19"/>
<feature type="region of interest" description="Disordered" evidence="1">
    <location>
        <begin position="82"/>
        <end position="133"/>
    </location>
</feature>
<evidence type="ECO:0000313" key="4">
    <source>
        <dbReference type="Proteomes" id="UP000039046"/>
    </source>
</evidence>
<feature type="domain" description="BZIP" evidence="2">
    <location>
        <begin position="14"/>
        <end position="27"/>
    </location>
</feature>
<feature type="compositionally biased region" description="Basic residues" evidence="1">
    <location>
        <begin position="15"/>
        <end position="30"/>
    </location>
</feature>
<protein>
    <recommendedName>
        <fullName evidence="2">BZIP domain-containing protein</fullName>
    </recommendedName>
</protein>
<dbReference type="OrthoDB" id="194358at2759"/>
<dbReference type="HOGENOM" id="CLU_685468_0_0_1"/>
<name>A0A0A1SV19_9HYPO</name>
<evidence type="ECO:0000259" key="2">
    <source>
        <dbReference type="PROSITE" id="PS00036"/>
    </source>
</evidence>
<gene>
    <name evidence="3" type="ORF">VHEMI04361</name>
</gene>
<sequence>MQNADAAAKLEEQRRRNRLAQRRRRERQRNRATSISSVNNDAIAPIVVDVQDQQPAEDKTWDFAIDNEFFDSALETQDDLVDQFLHPSPPPSTDSLSSSKQTDVPTTGSLRDKSHLTNGISVEIPTGLTDGDRELAQDSYNRLIALLPQTNITQHQRSDSAHKQLINVSDFAQFSGSGTACYSATGSSLGRSQSFSWPRSESRPSVDSHSVDSAAREVSFERIREFVEDAGFESLDAMMAAYYNSNLCASSNQRPTQAVGRSRRLRSFLSALHRNHAEWGDQERSAYREEIARAAEGIYADELSDMVHGATGMNGAKRLSIPGSAKSSTETSRVYIAHRIQSLVSDQEMQDFMRKDRKDLQDTVAETWSLITQLIYSTGQSPQQKASTACIILYLLTSPAAT</sequence>
<dbReference type="EMBL" id="CDHN01000002">
    <property type="protein sequence ID" value="CEJ87276.1"/>
    <property type="molecule type" value="Genomic_DNA"/>
</dbReference>
<dbReference type="Proteomes" id="UP000039046">
    <property type="component" value="Unassembled WGS sequence"/>
</dbReference>
<keyword evidence="4" id="KW-1185">Reference proteome</keyword>
<evidence type="ECO:0000256" key="1">
    <source>
        <dbReference type="SAM" id="MobiDB-lite"/>
    </source>
</evidence>
<accession>A0A0A1SV19</accession>
<dbReference type="PROSITE" id="PS00036">
    <property type="entry name" value="BZIP_BASIC"/>
    <property type="match status" value="1"/>
</dbReference>
<reference evidence="3 4" key="1">
    <citation type="journal article" date="2015" name="Genome Announc.">
        <title>Draft Genome Sequence and Gene Annotation of the Entomopathogenic Fungus Verticillium hemipterigenum.</title>
        <authorList>
            <person name="Horn F."/>
            <person name="Habel A."/>
            <person name="Scharf D.H."/>
            <person name="Dworschak J."/>
            <person name="Brakhage A.A."/>
            <person name="Guthke R."/>
            <person name="Hertweck C."/>
            <person name="Linde J."/>
        </authorList>
    </citation>
    <scope>NUCLEOTIDE SEQUENCE [LARGE SCALE GENOMIC DNA]</scope>
</reference>
<feature type="region of interest" description="Disordered" evidence="1">
    <location>
        <begin position="1"/>
        <end position="37"/>
    </location>
</feature>
<feature type="compositionally biased region" description="Polar residues" evidence="1">
    <location>
        <begin position="100"/>
        <end position="109"/>
    </location>
</feature>
<organism evidence="3 4">
    <name type="scientific">[Torrubiella] hemipterigena</name>
    <dbReference type="NCBI Taxonomy" id="1531966"/>
    <lineage>
        <taxon>Eukaryota</taxon>
        <taxon>Fungi</taxon>
        <taxon>Dikarya</taxon>
        <taxon>Ascomycota</taxon>
        <taxon>Pezizomycotina</taxon>
        <taxon>Sordariomycetes</taxon>
        <taxon>Hypocreomycetidae</taxon>
        <taxon>Hypocreales</taxon>
        <taxon>Clavicipitaceae</taxon>
        <taxon>Clavicipitaceae incertae sedis</taxon>
        <taxon>'Torrubiella' clade</taxon>
    </lineage>
</organism>
<proteinExistence type="predicted"/>
<dbReference type="InterPro" id="IPR004827">
    <property type="entry name" value="bZIP"/>
</dbReference>
<evidence type="ECO:0000313" key="3">
    <source>
        <dbReference type="EMBL" id="CEJ87276.1"/>
    </source>
</evidence>